<name>A0A9D3Y256_DREPO</name>
<dbReference type="AlphaFoldDB" id="A0A9D3Y256"/>
<gene>
    <name evidence="3" type="ORF">DPMN_102431</name>
    <name evidence="2" type="ORF">DPMN_194108</name>
</gene>
<comment type="caution">
    <text evidence="2">The sequence shown here is derived from an EMBL/GenBank/DDBJ whole genome shotgun (WGS) entry which is preliminary data.</text>
</comment>
<sequence>MYVLKKTPTKSLNIGNIVTNIATIDASITTVVIVATPSLPLSSKTQPPPSGEQQNHHNYHHHR</sequence>
<reference evidence="2" key="2">
    <citation type="submission" date="2020-11" db="EMBL/GenBank/DDBJ databases">
        <authorList>
            <person name="McCartney M.A."/>
            <person name="Auch B."/>
            <person name="Kono T."/>
            <person name="Mallez S."/>
            <person name="Becker A."/>
            <person name="Gohl D.M."/>
            <person name="Silverstein K.A.T."/>
            <person name="Koren S."/>
            <person name="Bechman K.B."/>
            <person name="Herman A."/>
            <person name="Abrahante J.E."/>
            <person name="Garbe J."/>
        </authorList>
    </citation>
    <scope>NUCLEOTIDE SEQUENCE</scope>
    <source>
        <strain evidence="2">Duluth1</strain>
        <tissue evidence="2">Whole animal</tissue>
    </source>
</reference>
<proteinExistence type="predicted"/>
<evidence type="ECO:0000313" key="4">
    <source>
        <dbReference type="Proteomes" id="UP000828390"/>
    </source>
</evidence>
<dbReference type="Proteomes" id="UP000828390">
    <property type="component" value="Unassembled WGS sequence"/>
</dbReference>
<dbReference type="EMBL" id="JAIWYP010000031">
    <property type="protein sequence ID" value="KAH3691709.1"/>
    <property type="molecule type" value="Genomic_DNA"/>
</dbReference>
<evidence type="ECO:0000313" key="2">
    <source>
        <dbReference type="EMBL" id="KAH3691709.1"/>
    </source>
</evidence>
<accession>A0A9D3Y256</accession>
<keyword evidence="4" id="KW-1185">Reference proteome</keyword>
<evidence type="ECO:0000256" key="1">
    <source>
        <dbReference type="SAM" id="MobiDB-lite"/>
    </source>
</evidence>
<dbReference type="EMBL" id="JAIWYP010000003">
    <property type="protein sequence ID" value="KAH3859614.1"/>
    <property type="molecule type" value="Genomic_DNA"/>
</dbReference>
<evidence type="ECO:0000313" key="3">
    <source>
        <dbReference type="EMBL" id="KAH3859614.1"/>
    </source>
</evidence>
<feature type="region of interest" description="Disordered" evidence="1">
    <location>
        <begin position="39"/>
        <end position="63"/>
    </location>
</feature>
<reference evidence="2" key="1">
    <citation type="journal article" date="2019" name="bioRxiv">
        <title>The Genome of the Zebra Mussel, Dreissena polymorpha: A Resource for Invasive Species Research.</title>
        <authorList>
            <person name="McCartney M.A."/>
            <person name="Auch B."/>
            <person name="Kono T."/>
            <person name="Mallez S."/>
            <person name="Zhang Y."/>
            <person name="Obille A."/>
            <person name="Becker A."/>
            <person name="Abrahante J.E."/>
            <person name="Garbe J."/>
            <person name="Badalamenti J.P."/>
            <person name="Herman A."/>
            <person name="Mangelson H."/>
            <person name="Liachko I."/>
            <person name="Sullivan S."/>
            <person name="Sone E.D."/>
            <person name="Koren S."/>
            <person name="Silverstein K.A.T."/>
            <person name="Beckman K.B."/>
            <person name="Gohl D.M."/>
        </authorList>
    </citation>
    <scope>NUCLEOTIDE SEQUENCE</scope>
    <source>
        <strain evidence="2">Duluth1</strain>
        <tissue evidence="2">Whole animal</tissue>
    </source>
</reference>
<organism evidence="2 4">
    <name type="scientific">Dreissena polymorpha</name>
    <name type="common">Zebra mussel</name>
    <name type="synonym">Mytilus polymorpha</name>
    <dbReference type="NCBI Taxonomy" id="45954"/>
    <lineage>
        <taxon>Eukaryota</taxon>
        <taxon>Metazoa</taxon>
        <taxon>Spiralia</taxon>
        <taxon>Lophotrochozoa</taxon>
        <taxon>Mollusca</taxon>
        <taxon>Bivalvia</taxon>
        <taxon>Autobranchia</taxon>
        <taxon>Heteroconchia</taxon>
        <taxon>Euheterodonta</taxon>
        <taxon>Imparidentia</taxon>
        <taxon>Neoheterodontei</taxon>
        <taxon>Myida</taxon>
        <taxon>Dreissenoidea</taxon>
        <taxon>Dreissenidae</taxon>
        <taxon>Dreissena</taxon>
    </lineage>
</organism>
<protein>
    <submittedName>
        <fullName evidence="2">Uncharacterized protein</fullName>
    </submittedName>
</protein>